<dbReference type="PRINTS" id="PR00723">
    <property type="entry name" value="SUBTILISIN"/>
</dbReference>
<gene>
    <name evidence="16" type="ORF">H1R20_g7389</name>
</gene>
<dbReference type="PANTHER" id="PTHR43806">
    <property type="entry name" value="PEPTIDASE S8"/>
    <property type="match status" value="1"/>
</dbReference>
<feature type="active site" description="Charge relay system" evidence="8 9">
    <location>
        <position position="156"/>
    </location>
</feature>
<dbReference type="PROSITE" id="PS00138">
    <property type="entry name" value="SUBTILASE_SER"/>
    <property type="match status" value="1"/>
</dbReference>
<evidence type="ECO:0008006" key="18">
    <source>
        <dbReference type="Google" id="ProtNLM"/>
    </source>
</evidence>
<evidence type="ECO:0000256" key="7">
    <source>
        <dbReference type="ARBA" id="ARBA00022825"/>
    </source>
</evidence>
<dbReference type="Pfam" id="PF00082">
    <property type="entry name" value="Peptidase_S8"/>
    <property type="match status" value="1"/>
</dbReference>
<dbReference type="InterPro" id="IPR003137">
    <property type="entry name" value="PA_domain"/>
</dbReference>
<feature type="active site" description="Charge relay system" evidence="8 9">
    <location>
        <position position="517"/>
    </location>
</feature>
<evidence type="ECO:0000256" key="12">
    <source>
        <dbReference type="SAM" id="SignalP"/>
    </source>
</evidence>
<dbReference type="InterPro" id="IPR022398">
    <property type="entry name" value="Peptidase_S8_His-AS"/>
</dbReference>
<proteinExistence type="inferred from homology"/>
<dbReference type="Gene3D" id="2.60.40.10">
    <property type="entry name" value="Immunoglobulins"/>
    <property type="match status" value="1"/>
</dbReference>
<reference evidence="16" key="1">
    <citation type="submission" date="2022-06" db="EMBL/GenBank/DDBJ databases">
        <title>Genome Sequence of Candolleomyces eurysporus.</title>
        <authorList>
            <person name="Buettner E."/>
        </authorList>
    </citation>
    <scope>NUCLEOTIDE SEQUENCE</scope>
    <source>
        <strain evidence="16">VTCC 930004</strain>
    </source>
</reference>
<organism evidence="16 17">
    <name type="scientific">Candolleomyces eurysporus</name>
    <dbReference type="NCBI Taxonomy" id="2828524"/>
    <lineage>
        <taxon>Eukaryota</taxon>
        <taxon>Fungi</taxon>
        <taxon>Dikarya</taxon>
        <taxon>Basidiomycota</taxon>
        <taxon>Agaricomycotina</taxon>
        <taxon>Agaricomycetes</taxon>
        <taxon>Agaricomycetidae</taxon>
        <taxon>Agaricales</taxon>
        <taxon>Agaricineae</taxon>
        <taxon>Psathyrellaceae</taxon>
        <taxon>Candolleomyces</taxon>
    </lineage>
</organism>
<dbReference type="EMBL" id="JANBPK010000861">
    <property type="protein sequence ID" value="KAJ2929704.1"/>
    <property type="molecule type" value="Genomic_DNA"/>
</dbReference>
<keyword evidence="3" id="KW-0964">Secreted</keyword>
<dbReference type="PROSITE" id="PS51892">
    <property type="entry name" value="SUBTILASE"/>
    <property type="match status" value="1"/>
</dbReference>
<dbReference type="Pfam" id="PF06280">
    <property type="entry name" value="fn3_5"/>
    <property type="match status" value="1"/>
</dbReference>
<comment type="caution">
    <text evidence="16">The sequence shown here is derived from an EMBL/GenBank/DDBJ whole genome shotgun (WGS) entry which is preliminary data.</text>
</comment>
<dbReference type="Gene3D" id="3.50.30.30">
    <property type="match status" value="1"/>
</dbReference>
<dbReference type="AlphaFoldDB" id="A0A9W8J922"/>
<feature type="chain" id="PRO_5040912344" description="Minor extracellular protease vpr" evidence="12">
    <location>
        <begin position="21"/>
        <end position="888"/>
    </location>
</feature>
<evidence type="ECO:0000256" key="9">
    <source>
        <dbReference type="PROSITE-ProRule" id="PRU01240"/>
    </source>
</evidence>
<feature type="domain" description="C5a peptidase/Subtilisin-like protease SBT2-like Fn3-like" evidence="15">
    <location>
        <begin position="573"/>
        <end position="672"/>
    </location>
</feature>
<dbReference type="OrthoDB" id="206201at2759"/>
<evidence type="ECO:0000256" key="11">
    <source>
        <dbReference type="SAM" id="MobiDB-lite"/>
    </source>
</evidence>
<evidence type="ECO:0000259" key="15">
    <source>
        <dbReference type="Pfam" id="PF06280"/>
    </source>
</evidence>
<dbReference type="InterPro" id="IPR013783">
    <property type="entry name" value="Ig-like_fold"/>
</dbReference>
<dbReference type="InterPro" id="IPR046450">
    <property type="entry name" value="PA_dom_sf"/>
</dbReference>
<dbReference type="InterPro" id="IPR023827">
    <property type="entry name" value="Peptidase_S8_Asp-AS"/>
</dbReference>
<keyword evidence="17" id="KW-1185">Reference proteome</keyword>
<dbReference type="PROSITE" id="PS00137">
    <property type="entry name" value="SUBTILASE_HIS"/>
    <property type="match status" value="1"/>
</dbReference>
<dbReference type="PANTHER" id="PTHR43806:SF66">
    <property type="entry name" value="SERIN ENDOPEPTIDASE"/>
    <property type="match status" value="1"/>
</dbReference>
<dbReference type="PROSITE" id="PS00136">
    <property type="entry name" value="SUBTILASE_ASP"/>
    <property type="match status" value="1"/>
</dbReference>
<feature type="domain" description="Peptidase S8/S53" evidence="13">
    <location>
        <begin position="147"/>
        <end position="536"/>
    </location>
</feature>
<feature type="region of interest" description="Disordered" evidence="11">
    <location>
        <begin position="858"/>
        <end position="888"/>
    </location>
</feature>
<evidence type="ECO:0000256" key="4">
    <source>
        <dbReference type="ARBA" id="ARBA00022670"/>
    </source>
</evidence>
<evidence type="ECO:0000256" key="8">
    <source>
        <dbReference type="PIRSR" id="PIRSR615500-1"/>
    </source>
</evidence>
<evidence type="ECO:0000259" key="14">
    <source>
        <dbReference type="Pfam" id="PF02225"/>
    </source>
</evidence>
<feature type="non-terminal residue" evidence="16">
    <location>
        <position position="888"/>
    </location>
</feature>
<evidence type="ECO:0000256" key="2">
    <source>
        <dbReference type="ARBA" id="ARBA00022512"/>
    </source>
</evidence>
<name>A0A9W8J922_9AGAR</name>
<evidence type="ECO:0000259" key="13">
    <source>
        <dbReference type="Pfam" id="PF00082"/>
    </source>
</evidence>
<dbReference type="Pfam" id="PF02225">
    <property type="entry name" value="PA"/>
    <property type="match status" value="1"/>
</dbReference>
<keyword evidence="5 12" id="KW-0732">Signal</keyword>
<keyword evidence="7 9" id="KW-0720">Serine protease</keyword>
<dbReference type="CDD" id="cd02124">
    <property type="entry name" value="PA_PoS1_like"/>
    <property type="match status" value="1"/>
</dbReference>
<keyword evidence="2" id="KW-0134">Cell wall</keyword>
<dbReference type="GO" id="GO:0016020">
    <property type="term" value="C:membrane"/>
    <property type="evidence" value="ECO:0007669"/>
    <property type="project" value="InterPro"/>
</dbReference>
<keyword evidence="4 9" id="KW-0645">Protease</keyword>
<evidence type="ECO:0000256" key="6">
    <source>
        <dbReference type="ARBA" id="ARBA00022801"/>
    </source>
</evidence>
<feature type="domain" description="PA" evidence="14">
    <location>
        <begin position="372"/>
        <end position="424"/>
    </location>
</feature>
<evidence type="ECO:0000313" key="16">
    <source>
        <dbReference type="EMBL" id="KAJ2929704.1"/>
    </source>
</evidence>
<dbReference type="InterPro" id="IPR023828">
    <property type="entry name" value="Peptidase_S8_Ser-AS"/>
</dbReference>
<comment type="similarity">
    <text evidence="1 9 10">Belongs to the peptidase S8 family.</text>
</comment>
<feature type="active site" description="Charge relay system" evidence="8 9">
    <location>
        <position position="206"/>
    </location>
</feature>
<evidence type="ECO:0000256" key="5">
    <source>
        <dbReference type="ARBA" id="ARBA00022729"/>
    </source>
</evidence>
<keyword evidence="6 9" id="KW-0378">Hydrolase</keyword>
<protein>
    <recommendedName>
        <fullName evidence="18">Minor extracellular protease vpr</fullName>
    </recommendedName>
</protein>
<dbReference type="GO" id="GO:0006508">
    <property type="term" value="P:proteolysis"/>
    <property type="evidence" value="ECO:0007669"/>
    <property type="project" value="UniProtKB-KW"/>
</dbReference>
<dbReference type="SUPFAM" id="SSF52025">
    <property type="entry name" value="PA domain"/>
    <property type="match status" value="1"/>
</dbReference>
<dbReference type="InterPro" id="IPR000209">
    <property type="entry name" value="Peptidase_S8/S53_dom"/>
</dbReference>
<feature type="signal peptide" evidence="12">
    <location>
        <begin position="1"/>
        <end position="20"/>
    </location>
</feature>
<evidence type="ECO:0000256" key="1">
    <source>
        <dbReference type="ARBA" id="ARBA00011073"/>
    </source>
</evidence>
<dbReference type="SUPFAM" id="SSF52743">
    <property type="entry name" value="Subtilisin-like"/>
    <property type="match status" value="1"/>
</dbReference>
<evidence type="ECO:0000256" key="3">
    <source>
        <dbReference type="ARBA" id="ARBA00022525"/>
    </source>
</evidence>
<dbReference type="InterPro" id="IPR036852">
    <property type="entry name" value="Peptidase_S8/S53_dom_sf"/>
</dbReference>
<evidence type="ECO:0000256" key="10">
    <source>
        <dbReference type="RuleBase" id="RU003355"/>
    </source>
</evidence>
<dbReference type="InterPro" id="IPR050131">
    <property type="entry name" value="Peptidase_S8_subtilisin-like"/>
</dbReference>
<accession>A0A9W8J922</accession>
<dbReference type="InterPro" id="IPR015500">
    <property type="entry name" value="Peptidase_S8_subtilisin-rel"/>
</dbReference>
<dbReference type="Proteomes" id="UP001140091">
    <property type="component" value="Unassembled WGS sequence"/>
</dbReference>
<dbReference type="CDD" id="cd07489">
    <property type="entry name" value="Peptidases_S8_5"/>
    <property type="match status" value="1"/>
</dbReference>
<sequence length="888" mass="93977">MKSLVQWTALALAFAGPTLAALPPRFEKGSGLPFVPNKFIIEVDNLANIPNARKFSRSLDAVYSSLRERGVGLDVDKEFDSAGLFTGASVTLRDVATVENIPGVKAIRPVVKVQPPKPQFSKKSDEKCTLLISLQGVDKLHAEGLSGKGIKIGILDTGIDYTHPALGGKFGPGNKVAGGYDLVGDDYDGENDPIADDDPLDQCNGHGTHVAGIIGADPGNPFDILGVAPNATLAAYRIFGCAGFVTDDVIVDALLRGVKDGQDILTLSLGGADGWTSSSGAVVASRIARSGKIVTIAAGNDGSDGSWYSSSPGNAIDAISVASVENTVIPLQKAIAKGAASRDIVYYSTYPLNITGDLPIYVTSNDTTNPVDACEPLPDDTPDLSEYLVIIRRGTCTFVQKLTNAAEKGAQHALIYDNGNGFQNIDVGEFAGKVALIQAQDGLFLVEQWLAGNPTTVSFPQSGGSVGYPTPRGGLMSAFSSYGPTNDFYFKPAVAAPGGGILSTVPENGYSVLSGTSMATPFVAGVSALLFEAKGKTVNVARTALTQQGAGLINAYDALHATTILSKGELLLNDTVNFKPVVTNNGEASKQYTLSHIIAGTALSFRPNSIFTAKGPVPLSKTGATARISPEKFTLRPGQSREVTVRFTPPTGLDPTTFPVYSGFIQVSAPSELPVHVSYIGAIGSLRSLTIVDTTDEVIPDSIPAIFNSSAEVQEFPTNYTFSPIDYPTVFWRQVFGSPLVRIDLVDPDIKITTNIHPRDGPRGHPYFSFPFQPGRGGGGGTFAQVKIVGPITEFPFLSRNDDDLAGNGFHSFDVEEAVFANGTAIPNGMYRILLRVLKVTGDRKKQEDYETWLSPIVGVQVEAKPEPEPEEPEPTPTPTPEPEPEEP</sequence>
<evidence type="ECO:0000313" key="17">
    <source>
        <dbReference type="Proteomes" id="UP001140091"/>
    </source>
</evidence>
<dbReference type="GO" id="GO:0004252">
    <property type="term" value="F:serine-type endopeptidase activity"/>
    <property type="evidence" value="ECO:0007669"/>
    <property type="project" value="UniProtKB-UniRule"/>
</dbReference>
<dbReference type="GO" id="GO:0005615">
    <property type="term" value="C:extracellular space"/>
    <property type="evidence" value="ECO:0007669"/>
    <property type="project" value="TreeGrafter"/>
</dbReference>
<dbReference type="InterPro" id="IPR034187">
    <property type="entry name" value="Peptidases_S8_5"/>
</dbReference>
<dbReference type="Gene3D" id="3.40.50.200">
    <property type="entry name" value="Peptidase S8/S53 domain"/>
    <property type="match status" value="1"/>
</dbReference>
<dbReference type="InterPro" id="IPR010435">
    <property type="entry name" value="C5a/SBT2-like_Fn3"/>
</dbReference>